<comment type="cofactor">
    <cofactor evidence="1">
        <name>heme b</name>
        <dbReference type="ChEBI" id="CHEBI:60344"/>
    </cofactor>
</comment>
<keyword evidence="2" id="KW-0575">Peroxidase</keyword>
<dbReference type="GO" id="GO:0004601">
    <property type="term" value="F:peroxidase activity"/>
    <property type="evidence" value="ECO:0007669"/>
    <property type="project" value="UniProtKB-KW"/>
</dbReference>
<dbReference type="SUPFAM" id="SSF47571">
    <property type="entry name" value="Cloroperoxidase"/>
    <property type="match status" value="1"/>
</dbReference>
<keyword evidence="6" id="KW-0408">Iron</keyword>
<keyword evidence="10" id="KW-1185">Reference proteome</keyword>
<gene>
    <name evidence="9" type="ORF">PIIN_03872</name>
</gene>
<dbReference type="InterPro" id="IPR000028">
    <property type="entry name" value="Chloroperoxidase"/>
</dbReference>
<evidence type="ECO:0000256" key="7">
    <source>
        <dbReference type="ARBA" id="ARBA00025795"/>
    </source>
</evidence>
<comment type="caution">
    <text evidence="9">The sequence shown here is derived from an EMBL/GenBank/DDBJ whole genome shotgun (WGS) entry which is preliminary data.</text>
</comment>
<dbReference type="AlphaFoldDB" id="G4TF47"/>
<keyword evidence="5" id="KW-0560">Oxidoreductase</keyword>
<dbReference type="GO" id="GO:0046872">
    <property type="term" value="F:metal ion binding"/>
    <property type="evidence" value="ECO:0007669"/>
    <property type="project" value="UniProtKB-KW"/>
</dbReference>
<protein>
    <recommendedName>
        <fullName evidence="8">Heme haloperoxidase family profile domain-containing protein</fullName>
    </recommendedName>
</protein>
<dbReference type="PROSITE" id="PS51405">
    <property type="entry name" value="HEME_HALOPEROXIDASE"/>
    <property type="match status" value="1"/>
</dbReference>
<dbReference type="eggNOG" id="ENOG502S5K7">
    <property type="taxonomic scope" value="Eukaryota"/>
</dbReference>
<keyword evidence="3" id="KW-0349">Heme</keyword>
<evidence type="ECO:0000256" key="5">
    <source>
        <dbReference type="ARBA" id="ARBA00023002"/>
    </source>
</evidence>
<evidence type="ECO:0000256" key="2">
    <source>
        <dbReference type="ARBA" id="ARBA00022559"/>
    </source>
</evidence>
<dbReference type="HOGENOM" id="CLU_050230_1_0_1"/>
<dbReference type="OMA" id="NFAPTFC"/>
<reference evidence="9 10" key="1">
    <citation type="journal article" date="2011" name="PLoS Pathog.">
        <title>Endophytic Life Strategies Decoded by Genome and Transcriptome Analyses of the Mutualistic Root Symbiont Piriformospora indica.</title>
        <authorList>
            <person name="Zuccaro A."/>
            <person name="Lahrmann U."/>
            <person name="Guldener U."/>
            <person name="Langen G."/>
            <person name="Pfiffi S."/>
            <person name="Biedenkopf D."/>
            <person name="Wong P."/>
            <person name="Samans B."/>
            <person name="Grimm C."/>
            <person name="Basiewicz M."/>
            <person name="Murat C."/>
            <person name="Martin F."/>
            <person name="Kogel K.H."/>
        </authorList>
    </citation>
    <scope>NUCLEOTIDE SEQUENCE [LARGE SCALE GENOMIC DNA]</scope>
    <source>
        <strain evidence="9 10">DSM 11827</strain>
    </source>
</reference>
<dbReference type="PANTHER" id="PTHR33577:SF18">
    <property type="entry name" value="HEME HALOPEROXIDASE FAMILY PROFILE DOMAIN-CONTAINING PROTEIN"/>
    <property type="match status" value="1"/>
</dbReference>
<dbReference type="STRING" id="1109443.G4TF47"/>
<keyword evidence="4" id="KW-0479">Metal-binding</keyword>
<name>G4TF47_SERID</name>
<organism evidence="9 10">
    <name type="scientific">Serendipita indica (strain DSM 11827)</name>
    <name type="common">Root endophyte fungus</name>
    <name type="synonym">Piriformospora indica</name>
    <dbReference type="NCBI Taxonomy" id="1109443"/>
    <lineage>
        <taxon>Eukaryota</taxon>
        <taxon>Fungi</taxon>
        <taxon>Dikarya</taxon>
        <taxon>Basidiomycota</taxon>
        <taxon>Agaricomycotina</taxon>
        <taxon>Agaricomycetes</taxon>
        <taxon>Sebacinales</taxon>
        <taxon>Serendipitaceae</taxon>
        <taxon>Serendipita</taxon>
    </lineage>
</organism>
<dbReference type="PANTHER" id="PTHR33577">
    <property type="entry name" value="STERIGMATOCYSTIN BIOSYNTHESIS PEROXIDASE STCC-RELATED"/>
    <property type="match status" value="1"/>
</dbReference>
<accession>G4TF47</accession>
<evidence type="ECO:0000256" key="6">
    <source>
        <dbReference type="ARBA" id="ARBA00023004"/>
    </source>
</evidence>
<dbReference type="Pfam" id="PF01328">
    <property type="entry name" value="Peroxidase_2"/>
    <property type="match status" value="1"/>
</dbReference>
<comment type="similarity">
    <text evidence="7">Belongs to the chloroperoxidase family.</text>
</comment>
<evidence type="ECO:0000259" key="8">
    <source>
        <dbReference type="PROSITE" id="PS51405"/>
    </source>
</evidence>
<evidence type="ECO:0000313" key="10">
    <source>
        <dbReference type="Proteomes" id="UP000007148"/>
    </source>
</evidence>
<evidence type="ECO:0000256" key="1">
    <source>
        <dbReference type="ARBA" id="ARBA00001970"/>
    </source>
</evidence>
<dbReference type="Proteomes" id="UP000007148">
    <property type="component" value="Unassembled WGS sequence"/>
</dbReference>
<feature type="domain" description="Heme haloperoxidase family profile" evidence="8">
    <location>
        <begin position="53"/>
        <end position="266"/>
    </location>
</feature>
<evidence type="ECO:0000256" key="4">
    <source>
        <dbReference type="ARBA" id="ARBA00022723"/>
    </source>
</evidence>
<dbReference type="OrthoDB" id="407298at2759"/>
<dbReference type="InParanoid" id="G4TF47"/>
<dbReference type="EMBL" id="CAFZ01000067">
    <property type="protein sequence ID" value="CCA69932.1"/>
    <property type="molecule type" value="Genomic_DNA"/>
</dbReference>
<dbReference type="Gene3D" id="1.10.489.10">
    <property type="entry name" value="Chloroperoxidase-like"/>
    <property type="match status" value="1"/>
</dbReference>
<evidence type="ECO:0000256" key="3">
    <source>
        <dbReference type="ARBA" id="ARBA00022617"/>
    </source>
</evidence>
<dbReference type="InterPro" id="IPR036851">
    <property type="entry name" value="Chloroperoxidase-like_sf"/>
</dbReference>
<evidence type="ECO:0000313" key="9">
    <source>
        <dbReference type="EMBL" id="CCA69932.1"/>
    </source>
</evidence>
<proteinExistence type="inferred from homology"/>
<sequence length="295" mass="33608">MLAKTIQFFKGQYWGLYAQVWDVQVHIMNTLSPERDPRRVIPTGKPGAGGDWDKYVYMPPVESDSRSPCPALNTLCNHGILPRNGRNLKFTELQPILADAYNLSPSLTFGLLNIIAKMFEKDYFHDSVDLELFGTHNVIEHDASFARHDNYIQPDQSVPSVDLIKAFLSSATGAAVVGHQRVRIITPADISAFLRQRRVECQKLNPQYSLKFVHKAFSSNNSAIMYDTFGGRVDDLRTWLTEERFPQGWQPRYTKRYGYTMMALNLRSIQIALWAQPPPFVVPPRRPVSNGLYST</sequence>